<dbReference type="OrthoDB" id="598113at2"/>
<evidence type="ECO:0000313" key="2">
    <source>
        <dbReference type="Proteomes" id="UP000516370"/>
    </source>
</evidence>
<dbReference type="EMBL" id="CP061081">
    <property type="protein sequence ID" value="QNT04359.1"/>
    <property type="molecule type" value="Genomic_DNA"/>
</dbReference>
<keyword evidence="2" id="KW-1185">Reference proteome</keyword>
<dbReference type="KEGG" id="mard:IBG28_11450"/>
<protein>
    <submittedName>
        <fullName evidence="1">Uncharacterized protein</fullName>
    </submittedName>
</protein>
<dbReference type="Pfam" id="PF03682">
    <property type="entry name" value="UPF0158"/>
    <property type="match status" value="1"/>
</dbReference>
<gene>
    <name evidence="1" type="ORF">IBG28_11450</name>
</gene>
<accession>A0A7H1J1J3</accession>
<sequence>MTVKLDDIEWAIEFASSGCGDSEAYLDTESGAIYYIGDAVEEPIPDDLYDSDKYLQIPDKRELDLGKHLVIRFTSEKIPEHLDTVYDMFRKQGAYSRLKDLLGSLALLDAWYAYEELALKQATIDWCKANNISFNNDI</sequence>
<organism evidence="1 2">
    <name type="scientific">Marinomonas arctica</name>
    <dbReference type="NCBI Taxonomy" id="383750"/>
    <lineage>
        <taxon>Bacteria</taxon>
        <taxon>Pseudomonadati</taxon>
        <taxon>Pseudomonadota</taxon>
        <taxon>Gammaproteobacteria</taxon>
        <taxon>Oceanospirillales</taxon>
        <taxon>Oceanospirillaceae</taxon>
        <taxon>Marinomonas</taxon>
    </lineage>
</organism>
<dbReference type="Proteomes" id="UP000516370">
    <property type="component" value="Chromosome"/>
</dbReference>
<name>A0A7H1J1J3_9GAMM</name>
<evidence type="ECO:0000313" key="1">
    <source>
        <dbReference type="EMBL" id="QNT04359.1"/>
    </source>
</evidence>
<dbReference type="InterPro" id="IPR005361">
    <property type="entry name" value="UPF0158"/>
</dbReference>
<dbReference type="AlphaFoldDB" id="A0A7H1J1J3"/>
<proteinExistence type="predicted"/>
<reference evidence="1 2" key="1">
    <citation type="submission" date="2020-09" db="EMBL/GenBank/DDBJ databases">
        <title>Complete genome sequence of an Arctic sea ice bacterium Marinomonas arctica BSI20414.</title>
        <authorList>
            <person name="Liao L."/>
            <person name="Chen B."/>
        </authorList>
    </citation>
    <scope>NUCLEOTIDE SEQUENCE [LARGE SCALE GENOMIC DNA]</scope>
    <source>
        <strain evidence="1 2">BSI20414</strain>
    </source>
</reference>
<dbReference type="RefSeq" id="WP_111607341.1">
    <property type="nucleotide sequence ID" value="NZ_BMLJ01000011.1"/>
</dbReference>